<dbReference type="Pfam" id="PF00646">
    <property type="entry name" value="F-box"/>
    <property type="match status" value="1"/>
</dbReference>
<dbReference type="Proteomes" id="UP001610446">
    <property type="component" value="Unassembled WGS sequence"/>
</dbReference>
<reference evidence="2 3" key="1">
    <citation type="submission" date="2024-07" db="EMBL/GenBank/DDBJ databases">
        <title>Section-level genome sequencing and comparative genomics of Aspergillus sections Usti and Cavernicolus.</title>
        <authorList>
            <consortium name="Lawrence Berkeley National Laboratory"/>
            <person name="Nybo J.L."/>
            <person name="Vesth T.C."/>
            <person name="Theobald S."/>
            <person name="Frisvad J.C."/>
            <person name="Larsen T.O."/>
            <person name="Kjaerboelling I."/>
            <person name="Rothschild-Mancinelli K."/>
            <person name="Lyhne E.K."/>
            <person name="Kogle M.E."/>
            <person name="Barry K."/>
            <person name="Clum A."/>
            <person name="Na H."/>
            <person name="Ledsgaard L."/>
            <person name="Lin J."/>
            <person name="Lipzen A."/>
            <person name="Kuo A."/>
            <person name="Riley R."/>
            <person name="Mondo S."/>
            <person name="Labutti K."/>
            <person name="Haridas S."/>
            <person name="Pangalinan J."/>
            <person name="Salamov A.A."/>
            <person name="Simmons B.A."/>
            <person name="Magnuson J.K."/>
            <person name="Chen J."/>
            <person name="Drula E."/>
            <person name="Henrissat B."/>
            <person name="Wiebenga A."/>
            <person name="Lubbers R.J."/>
            <person name="Gomes A.C."/>
            <person name="Makela M.R."/>
            <person name="Stajich J."/>
            <person name="Grigoriev I.V."/>
            <person name="Mortensen U.H."/>
            <person name="De Vries R.P."/>
            <person name="Baker S.E."/>
            <person name="Andersen M.R."/>
        </authorList>
    </citation>
    <scope>NUCLEOTIDE SEQUENCE [LARGE SCALE GENOMIC DNA]</scope>
    <source>
        <strain evidence="2 3">CBS 123904</strain>
    </source>
</reference>
<evidence type="ECO:0000259" key="1">
    <source>
        <dbReference type="PROSITE" id="PS50181"/>
    </source>
</evidence>
<evidence type="ECO:0000313" key="2">
    <source>
        <dbReference type="EMBL" id="KAL2855942.1"/>
    </source>
</evidence>
<proteinExistence type="predicted"/>
<name>A0ABR4KXF2_9EURO</name>
<comment type="caution">
    <text evidence="2">The sequence shown here is derived from an EMBL/GenBank/DDBJ whole genome shotgun (WGS) entry which is preliminary data.</text>
</comment>
<dbReference type="InterPro" id="IPR001810">
    <property type="entry name" value="F-box_dom"/>
</dbReference>
<evidence type="ECO:0000313" key="3">
    <source>
        <dbReference type="Proteomes" id="UP001610446"/>
    </source>
</evidence>
<feature type="domain" description="F-box" evidence="1">
    <location>
        <begin position="9"/>
        <end position="65"/>
    </location>
</feature>
<organism evidence="2 3">
    <name type="scientific">Aspergillus pseudoustus</name>
    <dbReference type="NCBI Taxonomy" id="1810923"/>
    <lineage>
        <taxon>Eukaryota</taxon>
        <taxon>Fungi</taxon>
        <taxon>Dikarya</taxon>
        <taxon>Ascomycota</taxon>
        <taxon>Pezizomycotina</taxon>
        <taxon>Eurotiomycetes</taxon>
        <taxon>Eurotiomycetidae</taxon>
        <taxon>Eurotiales</taxon>
        <taxon>Aspergillaceae</taxon>
        <taxon>Aspergillus</taxon>
        <taxon>Aspergillus subgen. Nidulantes</taxon>
    </lineage>
</organism>
<dbReference type="PROSITE" id="PS50181">
    <property type="entry name" value="FBOX"/>
    <property type="match status" value="1"/>
</dbReference>
<gene>
    <name evidence="2" type="ORF">BJY01DRAFT_243123</name>
</gene>
<accession>A0ABR4KXF2</accession>
<sequence>MANHSGRRVLGLERLPPELMLCITDHLSLENIVYLTICSHTLHRTVRKPYFVDDKSTVVSVFTRIAAGLPHMFCYHRCGKLHLTADVTHPASLLEDIYHPCRDIGLLYDSSEEPLKCLFRLRGLVAFYHFQHCHLITAA</sequence>
<protein>
    <recommendedName>
        <fullName evidence="1">F-box domain-containing protein</fullName>
    </recommendedName>
</protein>
<dbReference type="EMBL" id="JBFXLU010000009">
    <property type="protein sequence ID" value="KAL2855942.1"/>
    <property type="molecule type" value="Genomic_DNA"/>
</dbReference>
<keyword evidence="3" id="KW-1185">Reference proteome</keyword>